<keyword evidence="1" id="KW-0812">Transmembrane</keyword>
<proteinExistence type="predicted"/>
<dbReference type="Proteomes" id="UP000008139">
    <property type="component" value="Chromosome"/>
</dbReference>
<reference evidence="3" key="2">
    <citation type="submission" date="2011-03" db="EMBL/GenBank/DDBJ databases">
        <title>The complete genome of Hippea maritima DSM 10411.</title>
        <authorList>
            <consortium name="US DOE Joint Genome Institute (JGI-PGF)"/>
            <person name="Lucas S."/>
            <person name="Copeland A."/>
            <person name="Lapidus A."/>
            <person name="Bruce D."/>
            <person name="Goodwin L."/>
            <person name="Pitluck S."/>
            <person name="Peters L."/>
            <person name="Kyrpides N."/>
            <person name="Mavromatis K."/>
            <person name="Pagani I."/>
            <person name="Ivanova N."/>
            <person name="Mikhailova N."/>
            <person name="Lu M."/>
            <person name="Detter J.C."/>
            <person name="Tapia R."/>
            <person name="Han C."/>
            <person name="Land M."/>
            <person name="Hauser L."/>
            <person name="Markowitz V."/>
            <person name="Cheng J.-F."/>
            <person name="Hugenholtz P."/>
            <person name="Woyke T."/>
            <person name="Wu D."/>
            <person name="Spring S."/>
            <person name="Schroeder M."/>
            <person name="Brambilla E."/>
            <person name="Klenk H.-P."/>
            <person name="Eisen J.A."/>
        </authorList>
    </citation>
    <scope>NUCLEOTIDE SEQUENCE [LARGE SCALE GENOMIC DNA]</scope>
    <source>
        <strain evidence="3">ATCC 700847 / DSM 10411 / MH2</strain>
    </source>
</reference>
<keyword evidence="1" id="KW-0472">Membrane</keyword>
<dbReference type="HOGENOM" id="CLU_164847_0_0_7"/>
<dbReference type="eggNOG" id="ENOG5033DTW">
    <property type="taxonomic scope" value="Bacteria"/>
</dbReference>
<gene>
    <name evidence="2" type="ordered locus">Hipma_0635</name>
</gene>
<reference evidence="2 3" key="1">
    <citation type="journal article" date="2011" name="Stand. Genomic Sci.">
        <title>Complete genome sequence of the thermophilic sulfur-reducer Hippea maritima type strain (MH(2)).</title>
        <authorList>
            <person name="Huntemann M."/>
            <person name="Lu M."/>
            <person name="Nolan M."/>
            <person name="Lapidus A."/>
            <person name="Lucas S."/>
            <person name="Hammon N."/>
            <person name="Deshpande S."/>
            <person name="Cheng J.F."/>
            <person name="Tapia R."/>
            <person name="Han C."/>
            <person name="Goodwin L."/>
            <person name="Pitluck S."/>
            <person name="Liolios K."/>
            <person name="Pagani I."/>
            <person name="Ivanova N."/>
            <person name="Ovchinikova G."/>
            <person name="Pati A."/>
            <person name="Chen A."/>
            <person name="Palaniappan K."/>
            <person name="Land M."/>
            <person name="Hauser L."/>
            <person name="Jeffries C.D."/>
            <person name="Detter J.C."/>
            <person name="Brambilla E.M."/>
            <person name="Rohde M."/>
            <person name="Spring S."/>
            <person name="Goker M."/>
            <person name="Woyke T."/>
            <person name="Bristow J."/>
            <person name="Eisen J.A."/>
            <person name="Markowitz V."/>
            <person name="Hugenholtz P."/>
            <person name="Kyrpides N.C."/>
            <person name="Klenk H.P."/>
            <person name="Mavromatis K."/>
        </authorList>
    </citation>
    <scope>NUCLEOTIDE SEQUENCE [LARGE SCALE GENOMIC DNA]</scope>
    <source>
        <strain evidence="3">ATCC 700847 / DSM 10411 / MH2</strain>
    </source>
</reference>
<organism evidence="2 3">
    <name type="scientific">Hippea maritima (strain ATCC 700847 / DSM 10411 / MH2)</name>
    <dbReference type="NCBI Taxonomy" id="760142"/>
    <lineage>
        <taxon>Bacteria</taxon>
        <taxon>Pseudomonadati</taxon>
        <taxon>Campylobacterota</taxon>
        <taxon>Desulfurellia</taxon>
        <taxon>Desulfurellales</taxon>
        <taxon>Hippeaceae</taxon>
        <taxon>Hippea</taxon>
    </lineage>
</organism>
<dbReference type="AlphaFoldDB" id="F2LV21"/>
<dbReference type="KEGG" id="hmr:Hipma_0635"/>
<keyword evidence="1" id="KW-1133">Transmembrane helix</keyword>
<accession>F2LV21</accession>
<protein>
    <submittedName>
        <fullName evidence="2">Uncharacterized protein</fullName>
    </submittedName>
</protein>
<dbReference type="RefSeq" id="WP_013681646.1">
    <property type="nucleotide sequence ID" value="NC_015318.1"/>
</dbReference>
<evidence type="ECO:0000313" key="3">
    <source>
        <dbReference type="Proteomes" id="UP000008139"/>
    </source>
</evidence>
<dbReference type="InParanoid" id="F2LV21"/>
<sequence>MKKFGLLDFVVLGIFIGMGVLLNIPAAHAITAPASGSFAYDVYDVGVNSILKGPIGFVGGVGAVVFGAIAAVQGRVLTAVPAILGGAAMLKADTIVSSLGAIV</sequence>
<dbReference type="STRING" id="760142.Hipma_0635"/>
<name>F2LV21_HIPMA</name>
<evidence type="ECO:0000313" key="2">
    <source>
        <dbReference type="EMBL" id="AEA33605.1"/>
    </source>
</evidence>
<dbReference type="EMBL" id="CP002606">
    <property type="protein sequence ID" value="AEA33605.1"/>
    <property type="molecule type" value="Genomic_DNA"/>
</dbReference>
<feature type="transmembrane region" description="Helical" evidence="1">
    <location>
        <begin position="53"/>
        <end position="72"/>
    </location>
</feature>
<keyword evidence="3" id="KW-1185">Reference proteome</keyword>
<evidence type="ECO:0000256" key="1">
    <source>
        <dbReference type="SAM" id="Phobius"/>
    </source>
</evidence>